<protein>
    <submittedName>
        <fullName evidence="3">(diamondback moth) hypothetical protein</fullName>
    </submittedName>
</protein>
<dbReference type="Pfam" id="PF25069">
    <property type="entry name" value="Med14_C"/>
    <property type="match status" value="1"/>
</dbReference>
<proteinExistence type="predicted"/>
<dbReference type="AlphaFoldDB" id="A0A8S4E2A9"/>
<sequence length="193" mass="21563">MQSLHLQLTPLPDHKDTWPHEDLQVMEKFFDQRVAISPYRATALQGWARIWGAPGAALPSLVNLMRAELAPPPNALWALQWALRIPPAAPQIVPAGQPAVLLAKNKILFFICLTRGETQLVLPLVYDMQQNNTQLADKRDTQPHLLAVNLHLKRFSEFNQNHTECTLWPAVRDLLTNFALPQDAAPAAAPPPT</sequence>
<comment type="caution">
    <text evidence="3">The sequence shown here is derived from an EMBL/GenBank/DDBJ whole genome shotgun (WGS) entry which is preliminary data.</text>
</comment>
<gene>
    <name evidence="3" type="ORF">PLXY2_LOCUS3788</name>
</gene>
<dbReference type="GO" id="GO:0006357">
    <property type="term" value="P:regulation of transcription by RNA polymerase II"/>
    <property type="evidence" value="ECO:0007669"/>
    <property type="project" value="InterPro"/>
</dbReference>
<dbReference type="InterPro" id="IPR055107">
    <property type="entry name" value="Med14_RM8"/>
</dbReference>
<dbReference type="GO" id="GO:0003712">
    <property type="term" value="F:transcription coregulator activity"/>
    <property type="evidence" value="ECO:0007669"/>
    <property type="project" value="InterPro"/>
</dbReference>
<dbReference type="PANTHER" id="PTHR12809">
    <property type="entry name" value="MEDIATOR COMPLEX SUBUNIT"/>
    <property type="match status" value="1"/>
</dbReference>
<dbReference type="GO" id="GO:0016592">
    <property type="term" value="C:mediator complex"/>
    <property type="evidence" value="ECO:0007669"/>
    <property type="project" value="InterPro"/>
</dbReference>
<dbReference type="InterPro" id="IPR056877">
    <property type="entry name" value="Med14_C"/>
</dbReference>
<evidence type="ECO:0000313" key="3">
    <source>
        <dbReference type="EMBL" id="CAG9108197.1"/>
    </source>
</evidence>
<evidence type="ECO:0000259" key="2">
    <source>
        <dbReference type="Pfam" id="PF25069"/>
    </source>
</evidence>
<keyword evidence="4" id="KW-1185">Reference proteome</keyword>
<dbReference type="GO" id="GO:0070847">
    <property type="term" value="C:core mediator complex"/>
    <property type="evidence" value="ECO:0007669"/>
    <property type="project" value="TreeGrafter"/>
</dbReference>
<evidence type="ECO:0000259" key="1">
    <source>
        <dbReference type="Pfam" id="PF22983"/>
    </source>
</evidence>
<accession>A0A8S4E2A9</accession>
<dbReference type="InterPro" id="IPR013947">
    <property type="entry name" value="Mediator_Med14"/>
</dbReference>
<dbReference type="EMBL" id="CAJHNJ030000010">
    <property type="protein sequence ID" value="CAG9108197.1"/>
    <property type="molecule type" value="Genomic_DNA"/>
</dbReference>
<name>A0A8S4E2A9_PLUXY</name>
<dbReference type="Proteomes" id="UP000653454">
    <property type="component" value="Unassembled WGS sequence"/>
</dbReference>
<dbReference type="Pfam" id="PF22983">
    <property type="entry name" value="RM8_Med14"/>
    <property type="match status" value="1"/>
</dbReference>
<evidence type="ECO:0000313" key="4">
    <source>
        <dbReference type="Proteomes" id="UP000653454"/>
    </source>
</evidence>
<organism evidence="3 4">
    <name type="scientific">Plutella xylostella</name>
    <name type="common">Diamondback moth</name>
    <name type="synonym">Plutella maculipennis</name>
    <dbReference type="NCBI Taxonomy" id="51655"/>
    <lineage>
        <taxon>Eukaryota</taxon>
        <taxon>Metazoa</taxon>
        <taxon>Ecdysozoa</taxon>
        <taxon>Arthropoda</taxon>
        <taxon>Hexapoda</taxon>
        <taxon>Insecta</taxon>
        <taxon>Pterygota</taxon>
        <taxon>Neoptera</taxon>
        <taxon>Endopterygota</taxon>
        <taxon>Lepidoptera</taxon>
        <taxon>Glossata</taxon>
        <taxon>Ditrysia</taxon>
        <taxon>Yponomeutoidea</taxon>
        <taxon>Plutellidae</taxon>
        <taxon>Plutella</taxon>
    </lineage>
</organism>
<reference evidence="3" key="1">
    <citation type="submission" date="2020-11" db="EMBL/GenBank/DDBJ databases">
        <authorList>
            <person name="Whiteford S."/>
        </authorList>
    </citation>
    <scope>NUCLEOTIDE SEQUENCE</scope>
</reference>
<feature type="domain" description="Mediator of RNA polymerase II transcription subunit 14 C-terminal" evidence="2">
    <location>
        <begin position="54"/>
        <end position="181"/>
    </location>
</feature>
<dbReference type="PANTHER" id="PTHR12809:SF2">
    <property type="entry name" value="MEDIATOR OF RNA POLYMERASE II TRANSCRIPTION SUBUNIT 14"/>
    <property type="match status" value="1"/>
</dbReference>
<feature type="domain" description="Mediator of RNA polymerase II transcription subunit 14 RM8" evidence="1">
    <location>
        <begin position="1"/>
        <end position="35"/>
    </location>
</feature>